<protein>
    <submittedName>
        <fullName evidence="1">Uncharacterized protein</fullName>
    </submittedName>
</protein>
<organism evidence="1 2">
    <name type="scientific">Methylobacterium mesophilicum SR1.6/6</name>
    <dbReference type="NCBI Taxonomy" id="908290"/>
    <lineage>
        <taxon>Bacteria</taxon>
        <taxon>Pseudomonadati</taxon>
        <taxon>Pseudomonadota</taxon>
        <taxon>Alphaproteobacteria</taxon>
        <taxon>Hyphomicrobiales</taxon>
        <taxon>Methylobacteriaceae</taxon>
        <taxon>Methylobacterium</taxon>
    </lineage>
</organism>
<reference evidence="1 2" key="2">
    <citation type="journal article" date="2013" name="Genome Announc.">
        <title>Draft Genome Sequence of Methylobacterium mesophilicum Strain SR1.6/6, Isolated from Citrus sinensis.</title>
        <authorList>
            <person name="Marinho Almeida D."/>
            <person name="Dini-Andreote F."/>
            <person name="Camargo Neves A.A."/>
            <person name="Juca Ramos R.T."/>
            <person name="Andreote F.D."/>
            <person name="Carneiro A.R."/>
            <person name="Oliveira de Souza Lima A."/>
            <person name="Caracciolo Gomes de Sa P.H."/>
            <person name="Ribeiro Barbosa M.S."/>
            <person name="Araujo W.L."/>
            <person name="Silva A."/>
        </authorList>
    </citation>
    <scope>NUCLEOTIDE SEQUENCE [LARGE SCALE GENOMIC DNA]</scope>
    <source>
        <strain evidence="1 2">SR1.6/6</strain>
    </source>
</reference>
<dbReference type="Proteomes" id="UP000012488">
    <property type="component" value="Chromosome"/>
</dbReference>
<proteinExistence type="predicted"/>
<dbReference type="KEGG" id="mmes:MMSR116_10380"/>
<sequence>MLPLFSTSGRPARNRFKAWREGLFERLVPVGIEQRDDPSFAGRRDVTAIAVLTVSRVSQDALRCETTPDT</sequence>
<dbReference type="RefSeq" id="WP_158168696.1">
    <property type="nucleotide sequence ID" value="NZ_CP043538.1"/>
</dbReference>
<name>A0A6B9FKH6_9HYPH</name>
<reference evidence="1 2" key="1">
    <citation type="journal article" date="2012" name="Genet. Mol. Biol.">
        <title>Analysis of 16S rRNA and mxaF genes revealing insights into Methylobacterium niche-specific plant association.</title>
        <authorList>
            <person name="Dourado M.N."/>
            <person name="Andreote F.D."/>
            <person name="Dini-Andreote F."/>
            <person name="Conti R."/>
            <person name="Araujo J.M."/>
            <person name="Araujo W.L."/>
        </authorList>
    </citation>
    <scope>NUCLEOTIDE SEQUENCE [LARGE SCALE GENOMIC DNA]</scope>
    <source>
        <strain evidence="1 2">SR1.6/6</strain>
    </source>
</reference>
<accession>A0A6B9FKH6</accession>
<gene>
    <name evidence="1" type="ORF">MMSR116_10380</name>
</gene>
<evidence type="ECO:0000313" key="2">
    <source>
        <dbReference type="Proteomes" id="UP000012488"/>
    </source>
</evidence>
<evidence type="ECO:0000313" key="1">
    <source>
        <dbReference type="EMBL" id="QGY02236.1"/>
    </source>
</evidence>
<dbReference type="OrthoDB" id="252470at2"/>
<dbReference type="EMBL" id="CP043538">
    <property type="protein sequence ID" value="QGY02236.1"/>
    <property type="molecule type" value="Genomic_DNA"/>
</dbReference>
<dbReference type="AlphaFoldDB" id="A0A6B9FKH6"/>